<organism evidence="2 3">
    <name type="scientific">Zoogloea ramigera</name>
    <dbReference type="NCBI Taxonomy" id="350"/>
    <lineage>
        <taxon>Bacteria</taxon>
        <taxon>Pseudomonadati</taxon>
        <taxon>Pseudomonadota</taxon>
        <taxon>Betaproteobacteria</taxon>
        <taxon>Rhodocyclales</taxon>
        <taxon>Zoogloeaceae</taxon>
        <taxon>Zoogloea</taxon>
    </lineage>
</organism>
<feature type="signal peptide" evidence="1">
    <location>
        <begin position="1"/>
        <end position="23"/>
    </location>
</feature>
<dbReference type="RefSeq" id="WP_141348868.1">
    <property type="nucleotide sequence ID" value="NZ_BJNV01000003.1"/>
</dbReference>
<proteinExistence type="predicted"/>
<feature type="chain" id="PRO_5021386566" evidence="1">
    <location>
        <begin position="24"/>
        <end position="160"/>
    </location>
</feature>
<comment type="caution">
    <text evidence="2">The sequence shown here is derived from an EMBL/GenBank/DDBJ whole genome shotgun (WGS) entry which is preliminary data.</text>
</comment>
<dbReference type="AlphaFoldDB" id="A0A4Y4CS78"/>
<name>A0A4Y4CS78_ZOORA</name>
<keyword evidence="1" id="KW-0732">Signal</keyword>
<dbReference type="OrthoDB" id="5786920at2"/>
<dbReference type="EMBL" id="BJNV01000003">
    <property type="protein sequence ID" value="GEC94103.1"/>
    <property type="molecule type" value="Genomic_DNA"/>
</dbReference>
<evidence type="ECO:0000256" key="1">
    <source>
        <dbReference type="SAM" id="SignalP"/>
    </source>
</evidence>
<keyword evidence="3" id="KW-1185">Reference proteome</keyword>
<evidence type="ECO:0000313" key="2">
    <source>
        <dbReference type="EMBL" id="GEC94103.1"/>
    </source>
</evidence>
<dbReference type="Proteomes" id="UP000318422">
    <property type="component" value="Unassembled WGS sequence"/>
</dbReference>
<evidence type="ECO:0000313" key="3">
    <source>
        <dbReference type="Proteomes" id="UP000318422"/>
    </source>
</evidence>
<reference evidence="2 3" key="1">
    <citation type="submission" date="2019-06" db="EMBL/GenBank/DDBJ databases">
        <title>Whole genome shotgun sequence of Zoogloea ramigera NBRC 15342.</title>
        <authorList>
            <person name="Hosoyama A."/>
            <person name="Uohara A."/>
            <person name="Ohji S."/>
            <person name="Ichikawa N."/>
        </authorList>
    </citation>
    <scope>NUCLEOTIDE SEQUENCE [LARGE SCALE GENOMIC DNA]</scope>
    <source>
        <strain evidence="2 3">NBRC 15342</strain>
    </source>
</reference>
<accession>A0A4Y4CS78</accession>
<gene>
    <name evidence="2" type="ORF">ZRA01_01760</name>
</gene>
<protein>
    <submittedName>
        <fullName evidence="2">Periplasmic protein</fullName>
    </submittedName>
</protein>
<sequence>MRLAHLRLTALSLALALPLGALAAPLIAGSSLPPLSLEDQHGKAVSVPAGTRVIVFAADKAASDLANEVLGNEKPGVLERLQAVYVADISGMPSLVTKMFALPAMRALPFPIGLARESAVLADLPRQKAAVTVIRLADGKVQGMDHAKDTAQLKQMLGLN</sequence>